<accession>A0A5C8ZTC3</accession>
<comment type="caution">
    <text evidence="2">The sequence shown here is derived from an EMBL/GenBank/DDBJ whole genome shotgun (WGS) entry which is preliminary data.</text>
</comment>
<organism evidence="2 3">
    <name type="scientific">Parahaliea aestuarii</name>
    <dbReference type="NCBI Taxonomy" id="1852021"/>
    <lineage>
        <taxon>Bacteria</taxon>
        <taxon>Pseudomonadati</taxon>
        <taxon>Pseudomonadota</taxon>
        <taxon>Gammaproteobacteria</taxon>
        <taxon>Cellvibrionales</taxon>
        <taxon>Halieaceae</taxon>
        <taxon>Parahaliea</taxon>
    </lineage>
</organism>
<keyword evidence="1" id="KW-0472">Membrane</keyword>
<dbReference type="OrthoDB" id="5986853at2"/>
<dbReference type="EMBL" id="VRYZ01000006">
    <property type="protein sequence ID" value="TXS90541.1"/>
    <property type="molecule type" value="Genomic_DNA"/>
</dbReference>
<name>A0A5C8ZTC3_9GAMM</name>
<feature type="transmembrane region" description="Helical" evidence="1">
    <location>
        <begin position="79"/>
        <end position="97"/>
    </location>
</feature>
<feature type="transmembrane region" description="Helical" evidence="1">
    <location>
        <begin position="28"/>
        <end position="47"/>
    </location>
</feature>
<dbReference type="RefSeq" id="WP_148065067.1">
    <property type="nucleotide sequence ID" value="NZ_VRYZ01000006.1"/>
</dbReference>
<proteinExistence type="predicted"/>
<reference evidence="2 3" key="1">
    <citation type="submission" date="2019-08" db="EMBL/GenBank/DDBJ databases">
        <title>Parahaliea maris sp. nov., isolated from the surface seawater.</title>
        <authorList>
            <person name="Liu Y."/>
        </authorList>
    </citation>
    <scope>NUCLEOTIDE SEQUENCE [LARGE SCALE GENOMIC DNA]</scope>
    <source>
        <strain evidence="2 3">S2-26</strain>
    </source>
</reference>
<protein>
    <submittedName>
        <fullName evidence="2">Iron uptake protein</fullName>
    </submittedName>
</protein>
<evidence type="ECO:0000256" key="1">
    <source>
        <dbReference type="SAM" id="Phobius"/>
    </source>
</evidence>
<sequence length="105" mass="10969">MSATASEQAPLALAILSRIAASLLGGYAFLWGASSLGIAGLVALGMAYDEARTLCMIIAFLAYLVIFLWVWAARNMLRVWILLLAGGGLMSAAALVLQQQLIAGA</sequence>
<dbReference type="AlphaFoldDB" id="A0A5C8ZTC3"/>
<dbReference type="Proteomes" id="UP000321933">
    <property type="component" value="Unassembled WGS sequence"/>
</dbReference>
<evidence type="ECO:0000313" key="2">
    <source>
        <dbReference type="EMBL" id="TXS90541.1"/>
    </source>
</evidence>
<keyword evidence="3" id="KW-1185">Reference proteome</keyword>
<evidence type="ECO:0000313" key="3">
    <source>
        <dbReference type="Proteomes" id="UP000321933"/>
    </source>
</evidence>
<keyword evidence="1" id="KW-0812">Transmembrane</keyword>
<feature type="transmembrane region" description="Helical" evidence="1">
    <location>
        <begin position="54"/>
        <end position="73"/>
    </location>
</feature>
<gene>
    <name evidence="2" type="ORF">FVW59_14490</name>
</gene>
<keyword evidence="1" id="KW-1133">Transmembrane helix</keyword>